<dbReference type="GO" id="GO:0008270">
    <property type="term" value="F:zinc ion binding"/>
    <property type="evidence" value="ECO:0007669"/>
    <property type="project" value="UniProtKB-KW"/>
</dbReference>
<evidence type="ECO:0000259" key="2">
    <source>
        <dbReference type="PROSITE" id="PS50089"/>
    </source>
</evidence>
<dbReference type="InterPro" id="IPR001841">
    <property type="entry name" value="Znf_RING"/>
</dbReference>
<accession>A0A3G5AMF8</accession>
<dbReference type="PROSITE" id="PS50089">
    <property type="entry name" value="ZF_RING_2"/>
    <property type="match status" value="1"/>
</dbReference>
<evidence type="ECO:0000313" key="3">
    <source>
        <dbReference type="EMBL" id="AYV87209.1"/>
    </source>
</evidence>
<protein>
    <recommendedName>
        <fullName evidence="2">RING-type domain-containing protein</fullName>
    </recommendedName>
</protein>
<dbReference type="Pfam" id="PF13639">
    <property type="entry name" value="zf-RING_2"/>
    <property type="match status" value="1"/>
</dbReference>
<dbReference type="SMART" id="SM00184">
    <property type="entry name" value="RING"/>
    <property type="match status" value="1"/>
</dbReference>
<feature type="domain" description="RING-type" evidence="2">
    <location>
        <begin position="13"/>
        <end position="54"/>
    </location>
</feature>
<dbReference type="InterPro" id="IPR013083">
    <property type="entry name" value="Znf_RING/FYVE/PHD"/>
</dbReference>
<keyword evidence="1" id="KW-0863">Zinc-finger</keyword>
<sequence>MGPTKTTEEKDECCICTEDKEMIELPCKHRVCSECWLKTTQARQIENQVCPLCRSPCSWKCASKK</sequence>
<name>A0A3G5AMF8_9VIRU</name>
<keyword evidence="1" id="KW-0862">Zinc</keyword>
<reference evidence="3" key="1">
    <citation type="submission" date="2018-10" db="EMBL/GenBank/DDBJ databases">
        <title>Hidden diversity of soil giant viruses.</title>
        <authorList>
            <person name="Schulz F."/>
            <person name="Alteio L."/>
            <person name="Goudeau D."/>
            <person name="Ryan E.M."/>
            <person name="Malmstrom R.R."/>
            <person name="Blanchard J."/>
            <person name="Woyke T."/>
        </authorList>
    </citation>
    <scope>NUCLEOTIDE SEQUENCE</scope>
    <source>
        <strain evidence="3">SYV1</strain>
    </source>
</reference>
<gene>
    <name evidence="3" type="ORF">Sylvanvirus35_7</name>
</gene>
<proteinExistence type="predicted"/>
<dbReference type="SUPFAM" id="SSF57850">
    <property type="entry name" value="RING/U-box"/>
    <property type="match status" value="1"/>
</dbReference>
<dbReference type="Gene3D" id="3.30.40.10">
    <property type="entry name" value="Zinc/RING finger domain, C3HC4 (zinc finger)"/>
    <property type="match status" value="1"/>
</dbReference>
<keyword evidence="1" id="KW-0479">Metal-binding</keyword>
<organism evidence="3">
    <name type="scientific">Sylvanvirus sp</name>
    <dbReference type="NCBI Taxonomy" id="2487774"/>
    <lineage>
        <taxon>Viruses</taxon>
    </lineage>
</organism>
<dbReference type="EMBL" id="MK072541">
    <property type="protein sequence ID" value="AYV87209.1"/>
    <property type="molecule type" value="Genomic_DNA"/>
</dbReference>
<evidence type="ECO:0000256" key="1">
    <source>
        <dbReference type="PROSITE-ProRule" id="PRU00175"/>
    </source>
</evidence>